<evidence type="ECO:0000313" key="2">
    <source>
        <dbReference type="EMBL" id="KAF6734008.1"/>
    </source>
</evidence>
<dbReference type="EMBL" id="WKFB01000147">
    <property type="protein sequence ID" value="KAF6734008.1"/>
    <property type="molecule type" value="Genomic_DNA"/>
</dbReference>
<name>A0A834FH24_ORYME</name>
<organism evidence="2 3">
    <name type="scientific">Oryzias melastigma</name>
    <name type="common">Marine medaka</name>
    <dbReference type="NCBI Taxonomy" id="30732"/>
    <lineage>
        <taxon>Eukaryota</taxon>
        <taxon>Metazoa</taxon>
        <taxon>Chordata</taxon>
        <taxon>Craniata</taxon>
        <taxon>Vertebrata</taxon>
        <taxon>Euteleostomi</taxon>
        <taxon>Actinopterygii</taxon>
        <taxon>Neopterygii</taxon>
        <taxon>Teleostei</taxon>
        <taxon>Neoteleostei</taxon>
        <taxon>Acanthomorphata</taxon>
        <taxon>Ovalentaria</taxon>
        <taxon>Atherinomorphae</taxon>
        <taxon>Beloniformes</taxon>
        <taxon>Adrianichthyidae</taxon>
        <taxon>Oryziinae</taxon>
        <taxon>Oryzias</taxon>
    </lineage>
</organism>
<dbReference type="AlphaFoldDB" id="A0A834FH24"/>
<evidence type="ECO:0000313" key="3">
    <source>
        <dbReference type="Proteomes" id="UP000646548"/>
    </source>
</evidence>
<sequence>MMTLCVWAERERLSVSRLTLRNPLRLWPRNLRQHLIAEWKGWSWANELGTGAEAAPRTPRERKAHGGGQQRSLAERRDSSCRAGTDATEPGTAGALRAFPREEKRSAGEGRGRDGKSSAGEKERLQEDRRRGA</sequence>
<reference evidence="2" key="1">
    <citation type="journal article" name="BMC Genomics">
        <title>Long-read sequencing and de novo genome assembly of marine medaka (Oryzias melastigma).</title>
        <authorList>
            <person name="Liang P."/>
            <person name="Saqib H.S.A."/>
            <person name="Ni X."/>
            <person name="Shen Y."/>
        </authorList>
    </citation>
    <scope>NUCLEOTIDE SEQUENCE</scope>
    <source>
        <strain evidence="2">Bigg-433</strain>
    </source>
</reference>
<dbReference type="Proteomes" id="UP000646548">
    <property type="component" value="Unassembled WGS sequence"/>
</dbReference>
<feature type="compositionally biased region" description="Basic and acidic residues" evidence="1">
    <location>
        <begin position="99"/>
        <end position="133"/>
    </location>
</feature>
<feature type="region of interest" description="Disordered" evidence="1">
    <location>
        <begin position="50"/>
        <end position="133"/>
    </location>
</feature>
<proteinExistence type="predicted"/>
<gene>
    <name evidence="2" type="ORF">FQA47_001918</name>
</gene>
<evidence type="ECO:0000256" key="1">
    <source>
        <dbReference type="SAM" id="MobiDB-lite"/>
    </source>
</evidence>
<comment type="caution">
    <text evidence="2">The sequence shown here is derived from an EMBL/GenBank/DDBJ whole genome shotgun (WGS) entry which is preliminary data.</text>
</comment>
<accession>A0A834FH24</accession>
<protein>
    <submittedName>
        <fullName evidence="2">Uncharacterized protein</fullName>
    </submittedName>
</protein>